<accession>A0A1Y2F0W9</accession>
<evidence type="ECO:0000256" key="1">
    <source>
        <dbReference type="ARBA" id="ARBA00004496"/>
    </source>
</evidence>
<reference evidence="9 10" key="1">
    <citation type="submission" date="2016-08" db="EMBL/GenBank/DDBJ databases">
        <title>A Parts List for Fungal Cellulosomes Revealed by Comparative Genomics.</title>
        <authorList>
            <consortium name="DOE Joint Genome Institute"/>
            <person name="Haitjema C.H."/>
            <person name="Gilmore S.P."/>
            <person name="Henske J.K."/>
            <person name="Solomon K.V."/>
            <person name="De Groot R."/>
            <person name="Kuo A."/>
            <person name="Mondo S.J."/>
            <person name="Salamov A.A."/>
            <person name="Labutti K."/>
            <person name="Zhao Z."/>
            <person name="Chiniquy J."/>
            <person name="Barry K."/>
            <person name="Brewer H.M."/>
            <person name="Purvine S.O."/>
            <person name="Wright A.T."/>
            <person name="Boxma B."/>
            <person name="Van Alen T."/>
            <person name="Hackstein J.H."/>
            <person name="Baker S.E."/>
            <person name="Grigoriev I.V."/>
            <person name="O'Malley M.A."/>
        </authorList>
    </citation>
    <scope>NUCLEOTIDE SEQUENCE [LARGE SCALE GENOMIC DNA]</scope>
    <source>
        <strain evidence="9 10">G1</strain>
    </source>
</reference>
<organism evidence="9 10">
    <name type="scientific">Neocallimastix californiae</name>
    <dbReference type="NCBI Taxonomy" id="1754190"/>
    <lineage>
        <taxon>Eukaryota</taxon>
        <taxon>Fungi</taxon>
        <taxon>Fungi incertae sedis</taxon>
        <taxon>Chytridiomycota</taxon>
        <taxon>Chytridiomycota incertae sedis</taxon>
        <taxon>Neocallimastigomycetes</taxon>
        <taxon>Neocallimastigales</taxon>
        <taxon>Neocallimastigaceae</taxon>
        <taxon>Neocallimastix</taxon>
    </lineage>
</organism>
<gene>
    <name evidence="9" type="ORF">LY90DRAFT_522480</name>
</gene>
<dbReference type="GO" id="GO:0005737">
    <property type="term" value="C:cytoplasm"/>
    <property type="evidence" value="ECO:0007669"/>
    <property type="project" value="UniProtKB-SubCell"/>
</dbReference>
<evidence type="ECO:0000313" key="10">
    <source>
        <dbReference type="Proteomes" id="UP000193920"/>
    </source>
</evidence>
<keyword evidence="6" id="KW-0747">Spliceosome</keyword>
<dbReference type="Proteomes" id="UP000193920">
    <property type="component" value="Unassembled WGS sequence"/>
</dbReference>
<name>A0A1Y2F0W9_9FUNG</name>
<protein>
    <recommendedName>
        <fullName evidence="3">Cysteine-rich PDZ-binding protein</fullName>
    </recommendedName>
    <alternativeName>
        <fullName evidence="8">Cysteine-rich interactor of PDZ three</fullName>
    </alternativeName>
</protein>
<dbReference type="GO" id="GO:0006397">
    <property type="term" value="P:mRNA processing"/>
    <property type="evidence" value="ECO:0007669"/>
    <property type="project" value="UniProtKB-KW"/>
</dbReference>
<keyword evidence="5" id="KW-0507">mRNA processing</keyword>
<evidence type="ECO:0000256" key="2">
    <source>
        <dbReference type="ARBA" id="ARBA00009021"/>
    </source>
</evidence>
<dbReference type="PANTHER" id="PTHR11805:SF1">
    <property type="entry name" value="CYSTEINE-RICH PDZ-BINDING PROTEIN"/>
    <property type="match status" value="1"/>
</dbReference>
<evidence type="ECO:0000256" key="7">
    <source>
        <dbReference type="ARBA" id="ARBA00023187"/>
    </source>
</evidence>
<evidence type="ECO:0000256" key="8">
    <source>
        <dbReference type="ARBA" id="ARBA00032518"/>
    </source>
</evidence>
<proteinExistence type="inferred from homology"/>
<sequence>MVCKKCEKKLATVICPDKWKDGSKNSKVGSAGRKLNENKLLSKKYKNKFAPYENKCRICKSRVHQEGSHYCQSCAYKKGICAMCGKQILDVSQYKQSSK</sequence>
<evidence type="ECO:0000313" key="9">
    <source>
        <dbReference type="EMBL" id="ORY77551.1"/>
    </source>
</evidence>
<dbReference type="Pfam" id="PF10235">
    <property type="entry name" value="Cript"/>
    <property type="match status" value="1"/>
</dbReference>
<evidence type="ECO:0000256" key="3">
    <source>
        <dbReference type="ARBA" id="ARBA00018615"/>
    </source>
</evidence>
<dbReference type="STRING" id="1754190.A0A1Y2F0W9"/>
<comment type="similarity">
    <text evidence="2">Belongs to the CRIPT family.</text>
</comment>
<dbReference type="InterPro" id="IPR019367">
    <property type="entry name" value="PDZ-binding_CRIPT"/>
</dbReference>
<dbReference type="EMBL" id="MCOG01000019">
    <property type="protein sequence ID" value="ORY77551.1"/>
    <property type="molecule type" value="Genomic_DNA"/>
</dbReference>
<keyword evidence="10" id="KW-1185">Reference proteome</keyword>
<evidence type="ECO:0000256" key="5">
    <source>
        <dbReference type="ARBA" id="ARBA00022664"/>
    </source>
</evidence>
<evidence type="ECO:0000256" key="6">
    <source>
        <dbReference type="ARBA" id="ARBA00022728"/>
    </source>
</evidence>
<dbReference type="OrthoDB" id="147332at2759"/>
<dbReference type="PANTHER" id="PTHR11805">
    <property type="entry name" value="CYSTEINE-RICH PDZ-BINDING PROTEIN"/>
    <property type="match status" value="1"/>
</dbReference>
<comment type="subcellular location">
    <subcellularLocation>
        <location evidence="1">Cytoplasm</location>
    </subcellularLocation>
</comment>
<dbReference type="AlphaFoldDB" id="A0A1Y2F0W9"/>
<keyword evidence="7" id="KW-0508">mRNA splicing</keyword>
<comment type="caution">
    <text evidence="9">The sequence shown here is derived from an EMBL/GenBank/DDBJ whole genome shotgun (WGS) entry which is preliminary data.</text>
</comment>
<dbReference type="GO" id="GO:0008017">
    <property type="term" value="F:microtubule binding"/>
    <property type="evidence" value="ECO:0007669"/>
    <property type="project" value="TreeGrafter"/>
</dbReference>
<evidence type="ECO:0000256" key="4">
    <source>
        <dbReference type="ARBA" id="ARBA00022490"/>
    </source>
</evidence>
<dbReference type="GO" id="GO:0008380">
    <property type="term" value="P:RNA splicing"/>
    <property type="evidence" value="ECO:0007669"/>
    <property type="project" value="UniProtKB-KW"/>
</dbReference>
<keyword evidence="4" id="KW-0963">Cytoplasm</keyword>
<dbReference type="GO" id="GO:0005681">
    <property type="term" value="C:spliceosomal complex"/>
    <property type="evidence" value="ECO:0007669"/>
    <property type="project" value="UniProtKB-KW"/>
</dbReference>
<dbReference type="GO" id="GO:0031122">
    <property type="term" value="P:cytoplasmic microtubule organization"/>
    <property type="evidence" value="ECO:0007669"/>
    <property type="project" value="TreeGrafter"/>
</dbReference>